<dbReference type="EMBL" id="CADCXU010023091">
    <property type="protein sequence ID" value="CAB0010671.1"/>
    <property type="molecule type" value="Genomic_DNA"/>
</dbReference>
<protein>
    <submittedName>
        <fullName evidence="1">Uncharacterized protein</fullName>
    </submittedName>
</protein>
<dbReference type="AlphaFoldDB" id="A0A6H5H4D7"/>
<organism evidence="1 2">
    <name type="scientific">Nesidiocoris tenuis</name>
    <dbReference type="NCBI Taxonomy" id="355587"/>
    <lineage>
        <taxon>Eukaryota</taxon>
        <taxon>Metazoa</taxon>
        <taxon>Ecdysozoa</taxon>
        <taxon>Arthropoda</taxon>
        <taxon>Hexapoda</taxon>
        <taxon>Insecta</taxon>
        <taxon>Pterygota</taxon>
        <taxon>Neoptera</taxon>
        <taxon>Paraneoptera</taxon>
        <taxon>Hemiptera</taxon>
        <taxon>Heteroptera</taxon>
        <taxon>Panheteroptera</taxon>
        <taxon>Cimicomorpha</taxon>
        <taxon>Miridae</taxon>
        <taxon>Dicyphina</taxon>
        <taxon>Nesidiocoris</taxon>
    </lineage>
</organism>
<proteinExistence type="predicted"/>
<name>A0A6H5H4D7_9HEMI</name>
<accession>A0A6H5H4D7</accession>
<keyword evidence="2" id="KW-1185">Reference proteome</keyword>
<evidence type="ECO:0000313" key="1">
    <source>
        <dbReference type="EMBL" id="CAB0010671.1"/>
    </source>
</evidence>
<dbReference type="Proteomes" id="UP000479000">
    <property type="component" value="Unassembled WGS sequence"/>
</dbReference>
<gene>
    <name evidence="1" type="ORF">NTEN_LOCUS15697</name>
</gene>
<sequence>MDRLEATAGQVNYLQGPNHPSSFSSMGTFEPLTRPESYGSSLRLLALVGSLGRHCQATDCLLTSLGTIDIQGRVQLEFYNSSNEDLCFQVGKPSLDFPGHYYSILASLSVRSLYLGVLRIQEHHAISETAFRELTTILENMKRGASGWELRPLEALTPERPYPILELEYVSPSVVYALVQEKDADDEEDVFKIRLPKRASRVLRPEDVVAYNSTPHLWFHIVFRRKIGRSYDIIFF</sequence>
<reference evidence="1 2" key="1">
    <citation type="submission" date="2020-02" db="EMBL/GenBank/DDBJ databases">
        <authorList>
            <person name="Ferguson B K."/>
        </authorList>
    </citation>
    <scope>NUCLEOTIDE SEQUENCE [LARGE SCALE GENOMIC DNA]</scope>
</reference>
<evidence type="ECO:0000313" key="2">
    <source>
        <dbReference type="Proteomes" id="UP000479000"/>
    </source>
</evidence>